<dbReference type="InterPro" id="IPR027417">
    <property type="entry name" value="P-loop_NTPase"/>
</dbReference>
<dbReference type="CDD" id="cd02440">
    <property type="entry name" value="AdoMet_MTases"/>
    <property type="match status" value="1"/>
</dbReference>
<dbReference type="InterPro" id="IPR014001">
    <property type="entry name" value="Helicase_ATP-bd"/>
</dbReference>
<evidence type="ECO:0000256" key="1">
    <source>
        <dbReference type="SAM" id="MobiDB-lite"/>
    </source>
</evidence>
<dbReference type="EMBL" id="MN740211">
    <property type="protein sequence ID" value="QHT93876.1"/>
    <property type="molecule type" value="Genomic_DNA"/>
</dbReference>
<dbReference type="InterPro" id="IPR007823">
    <property type="entry name" value="RRP8"/>
</dbReference>
<dbReference type="PANTHER" id="PTHR12787">
    <property type="entry name" value="RIBOSOMAL RNA-PROCESSING PROTEIN 8"/>
    <property type="match status" value="1"/>
</dbReference>
<dbReference type="GO" id="GO:0016787">
    <property type="term" value="F:hydrolase activity"/>
    <property type="evidence" value="ECO:0007669"/>
    <property type="project" value="InterPro"/>
</dbReference>
<evidence type="ECO:0000259" key="2">
    <source>
        <dbReference type="PROSITE" id="PS51192"/>
    </source>
</evidence>
<feature type="region of interest" description="Disordered" evidence="1">
    <location>
        <begin position="739"/>
        <end position="768"/>
    </location>
</feature>
<feature type="compositionally biased region" description="Basic and acidic residues" evidence="1">
    <location>
        <begin position="830"/>
        <end position="839"/>
    </location>
</feature>
<dbReference type="Gene3D" id="3.40.50.300">
    <property type="entry name" value="P-loop containing nucleotide triphosphate hydrolases"/>
    <property type="match status" value="2"/>
</dbReference>
<dbReference type="GO" id="GO:0003677">
    <property type="term" value="F:DNA binding"/>
    <property type="evidence" value="ECO:0007669"/>
    <property type="project" value="InterPro"/>
</dbReference>
<evidence type="ECO:0000313" key="3">
    <source>
        <dbReference type="EMBL" id="QHT93876.1"/>
    </source>
</evidence>
<name>A0A6C0IN60_9ZZZZ</name>
<feature type="domain" description="Helicase ATP-binding" evidence="2">
    <location>
        <begin position="22"/>
        <end position="194"/>
    </location>
</feature>
<dbReference type="Pfam" id="PF04851">
    <property type="entry name" value="ResIII"/>
    <property type="match status" value="1"/>
</dbReference>
<dbReference type="Gene3D" id="3.40.50.150">
    <property type="entry name" value="Vaccinia Virus protein VP39"/>
    <property type="match status" value="1"/>
</dbReference>
<protein>
    <recommendedName>
        <fullName evidence="2">Helicase ATP-binding domain-containing protein</fullName>
    </recommendedName>
</protein>
<accession>A0A6C0IN60</accession>
<proteinExistence type="predicted"/>
<sequence length="1283" mass="148577">MSIYSKKLHYFQDEADNAIYNDLVINDNNECIVKMFCGTGKSLLMRRCKINNDKNLLVYVFPSLPLIEQFDSDYLLDSDLNTYQQTKIRICSDNDELSTTHIPSIVQFLKLKNKKFVLVTYQSFDTLLEALKLSNSSVDVCHFDEAHHVVGNSFQELIFKNNYHFINKKIFYTATPRNLNGIVMYDCGEPDKNMCGNLVYDFNYYRGMTEDYLNSFDINIDLYLDNSTNSIYKSIARAAIITGNNRILTFHSDVNGDSDTSVLNFVDQDKFVNVYNDVCNTEFNGQKKFSHITMIAFHTGFINKCNFCINACKNKIHRTNNDRCCRFNILNSFDDTYKKDNELFIIASCRTISEGVDTKNANMIAFVDPKSSKIDILQNIGRIIRKLFGQLKRKATILLPCWVDREKYKDAQESPEKRDEIIRSNLNQGGDFNAILNVLSALRQEDEQLYEMCLQYNETISPQELSENLSRQHFRLDNNIGDLEDVLEKELELQESINLDEFVSEDYLLNQLALEHNTIIEIHSDTFDTPVEIYSNSNMTNEPKSTIKLLRNYNKETDETSYQSIVHVNGSRKSNDIIVPPERKKERMRINYYTNDSDIQVLWKINSNSMMDLSNTITNCIIDCEVIQYDPMERASDIVNRAQQRFENGGNLLPRKIRKSNRTNEEKQEYKDATKLANWKQALKGSKNSKCSNEVKEYLDSELIGWRDELDAKAMEDAVNLVDRAKLRFENGGNLLPRNITKSNQTNEEKQETKDAQKLGKWKQSLKGKGKSNCSNEVKEYLDGKLIGWRDERDAKAMEDAVNLVDRAQQRFENGGNLLPRKITKSNQTNEEKQEFKDATKLGSWKQSLKGNGNKNCSNEVKEYLDGKLIGWRDERDAKAMEDAANLVDRAQQRFENGGKLLPREISKKNRTNEEKQEYKDAIKLGKWKQSLKGNGKYNCSNEVKEYLDGKLIGWRDELDLDAKAMEYAVNLVDRAKLRFENGGNLLPREIRKTNKTNEEKQEYKDAQKLGSWKKALKGKGNSNCSNEVKEYLDSELIGWRDEKRIAPKKKSMKLQTVVQSEDKCEEQKEGQIEKRECVKSKMSILQREYNVLRSDNLHQLFNEVPQLWYEYHGISEENEKSFPSEAIPRNQIIMELEKIKTKRTKKVVDMGCGPAHIARHFKNTQDTRFSITNYDHYASNEMVERCDISQLPLEDDSVEICILSLAMMGSNNKEYIQEAHRVLETNGILYIAEPTKRWSEKNERGIVIEGKEACELISELEKNFDIKSRKVTKFALFVCVNK</sequence>
<dbReference type="SUPFAM" id="SSF53335">
    <property type="entry name" value="S-adenosyl-L-methionine-dependent methyltransferases"/>
    <property type="match status" value="1"/>
</dbReference>
<dbReference type="PROSITE" id="PS51192">
    <property type="entry name" value="HELICASE_ATP_BIND_1"/>
    <property type="match status" value="1"/>
</dbReference>
<dbReference type="PANTHER" id="PTHR12787:SF0">
    <property type="entry name" value="RIBOSOMAL RNA-PROCESSING PROTEIN 8"/>
    <property type="match status" value="1"/>
</dbReference>
<dbReference type="CDD" id="cd18785">
    <property type="entry name" value="SF2_C"/>
    <property type="match status" value="1"/>
</dbReference>
<dbReference type="GO" id="GO:0008168">
    <property type="term" value="F:methyltransferase activity"/>
    <property type="evidence" value="ECO:0007669"/>
    <property type="project" value="InterPro"/>
</dbReference>
<dbReference type="InterPro" id="IPR001650">
    <property type="entry name" value="Helicase_C-like"/>
</dbReference>
<reference evidence="3" key="1">
    <citation type="journal article" date="2020" name="Nature">
        <title>Giant virus diversity and host interactions through global metagenomics.</title>
        <authorList>
            <person name="Schulz F."/>
            <person name="Roux S."/>
            <person name="Paez-Espino D."/>
            <person name="Jungbluth S."/>
            <person name="Walsh D.A."/>
            <person name="Denef V.J."/>
            <person name="McMahon K.D."/>
            <person name="Konstantinidis K.T."/>
            <person name="Eloe-Fadrosh E.A."/>
            <person name="Kyrpides N.C."/>
            <person name="Woyke T."/>
        </authorList>
    </citation>
    <scope>NUCLEOTIDE SEQUENCE</scope>
    <source>
        <strain evidence="3">GVMAG-M-3300024258-14</strain>
    </source>
</reference>
<dbReference type="GO" id="GO:0005524">
    <property type="term" value="F:ATP binding"/>
    <property type="evidence" value="ECO:0007669"/>
    <property type="project" value="InterPro"/>
</dbReference>
<dbReference type="SUPFAM" id="SSF52540">
    <property type="entry name" value="P-loop containing nucleoside triphosphate hydrolases"/>
    <property type="match status" value="1"/>
</dbReference>
<feature type="compositionally biased region" description="Basic and acidic residues" evidence="1">
    <location>
        <begin position="747"/>
        <end position="758"/>
    </location>
</feature>
<dbReference type="Pfam" id="PF05148">
    <property type="entry name" value="Methyltransf_8"/>
    <property type="match status" value="1"/>
</dbReference>
<dbReference type="GO" id="GO:0005730">
    <property type="term" value="C:nucleolus"/>
    <property type="evidence" value="ECO:0007669"/>
    <property type="project" value="TreeGrafter"/>
</dbReference>
<dbReference type="Pfam" id="PF00271">
    <property type="entry name" value="Helicase_C"/>
    <property type="match status" value="1"/>
</dbReference>
<dbReference type="InterPro" id="IPR006935">
    <property type="entry name" value="Helicase/UvrB_N"/>
</dbReference>
<dbReference type="InterPro" id="IPR029063">
    <property type="entry name" value="SAM-dependent_MTases_sf"/>
</dbReference>
<feature type="region of interest" description="Disordered" evidence="1">
    <location>
        <begin position="818"/>
        <end position="839"/>
    </location>
</feature>
<organism evidence="3">
    <name type="scientific">viral metagenome</name>
    <dbReference type="NCBI Taxonomy" id="1070528"/>
    <lineage>
        <taxon>unclassified sequences</taxon>
        <taxon>metagenomes</taxon>
        <taxon>organismal metagenomes</taxon>
    </lineage>
</organism>